<name>A0ABR2ST02_9ROSI</name>
<organism evidence="2 3">
    <name type="scientific">Hibiscus sabdariffa</name>
    <name type="common">roselle</name>
    <dbReference type="NCBI Taxonomy" id="183260"/>
    <lineage>
        <taxon>Eukaryota</taxon>
        <taxon>Viridiplantae</taxon>
        <taxon>Streptophyta</taxon>
        <taxon>Embryophyta</taxon>
        <taxon>Tracheophyta</taxon>
        <taxon>Spermatophyta</taxon>
        <taxon>Magnoliopsida</taxon>
        <taxon>eudicotyledons</taxon>
        <taxon>Gunneridae</taxon>
        <taxon>Pentapetalae</taxon>
        <taxon>rosids</taxon>
        <taxon>malvids</taxon>
        <taxon>Malvales</taxon>
        <taxon>Malvaceae</taxon>
        <taxon>Malvoideae</taxon>
        <taxon>Hibiscus</taxon>
    </lineage>
</organism>
<gene>
    <name evidence="2" type="ORF">V6N11_067889</name>
</gene>
<keyword evidence="3" id="KW-1185">Reference proteome</keyword>
<comment type="caution">
    <text evidence="2">The sequence shown here is derived from an EMBL/GenBank/DDBJ whole genome shotgun (WGS) entry which is preliminary data.</text>
</comment>
<dbReference type="EMBL" id="JBBPBN010000012">
    <property type="protein sequence ID" value="KAK9028074.1"/>
    <property type="molecule type" value="Genomic_DNA"/>
</dbReference>
<evidence type="ECO:0000256" key="1">
    <source>
        <dbReference type="SAM" id="MobiDB-lite"/>
    </source>
</evidence>
<accession>A0ABR2ST02</accession>
<evidence type="ECO:0000313" key="2">
    <source>
        <dbReference type="EMBL" id="KAK9028074.1"/>
    </source>
</evidence>
<feature type="region of interest" description="Disordered" evidence="1">
    <location>
        <begin position="319"/>
        <end position="338"/>
    </location>
</feature>
<evidence type="ECO:0000313" key="3">
    <source>
        <dbReference type="Proteomes" id="UP001396334"/>
    </source>
</evidence>
<protein>
    <submittedName>
        <fullName evidence="2">Uncharacterized protein</fullName>
    </submittedName>
</protein>
<proteinExistence type="predicted"/>
<dbReference type="Proteomes" id="UP001396334">
    <property type="component" value="Unassembled WGS sequence"/>
</dbReference>
<reference evidence="2 3" key="1">
    <citation type="journal article" date="2024" name="G3 (Bethesda)">
        <title>Genome assembly of Hibiscus sabdariffa L. provides insights into metabolisms of medicinal natural products.</title>
        <authorList>
            <person name="Kim T."/>
        </authorList>
    </citation>
    <scope>NUCLEOTIDE SEQUENCE [LARGE SCALE GENOMIC DNA]</scope>
    <source>
        <strain evidence="2">TK-2024</strain>
        <tissue evidence="2">Old leaves</tissue>
    </source>
</reference>
<sequence length="579" mass="63825">MTKGVVNPSGRPPDALPMDLLDSNNPAMEADEEIPHVGVEPGVALPGEAVKDSYSNKVLGKQSKDGANHCFLKDEVLIRVEDIIKDYSCGGDITKSDYVVEGQKSIGTVSGVVETEVSESNRFGPWMIVADKRQKGGYTRVGFTPTNNAVSGSRFAALAIEESDPIHVDAQDKEDNEGADNSVRGKQVVVRNIGQKRMVSTNVAYKSSNLDKKKKSSKSMPPVMAVPGGNGETVQATEHIPGILQGEHRVVRINENGQDGDAGGRGSAQRRNMILGSGRRESSHRSFQVRCGNGARVSNHVSASEFVNRITSELHSIGKSDKANSSCGPTVHGATSPMIQSSNDEDFYSTGIWLLWDDSVDVTVVKMSNQFLHTRVDVQYGGMSFLLMDVYASPCTSKRNVIERARLMVTNTISSSGLACASPVNGACLVAESERWTPPEAHWIKTLKISTSFSSYLDKKLLVVLRGECGVGEESEKVQNDDRVCHFMSVEHFQWIIGNGGCTLFRHDIWCFDESLSILFPRLFRLARDRSAFVCDYLKVPRDEWPMLFTRDLQSFEGLLLNELYFLYFQVSLTEWALY</sequence>